<protein>
    <submittedName>
        <fullName evidence="1">Uncharacterized protein</fullName>
    </submittedName>
</protein>
<accession>A0A9E7LHA2</accession>
<reference evidence="1" key="1">
    <citation type="submission" date="2022-04" db="EMBL/GenBank/DDBJ databases">
        <authorList>
            <person name="Hwangbo M."/>
            <person name="Wang B."/>
            <person name="Yang S.-H."/>
            <person name="Gill J.J."/>
            <person name="Chu K.-H."/>
            <person name="Young R."/>
        </authorList>
    </citation>
    <scope>NUCLEOTIDE SEQUENCE</scope>
</reference>
<gene>
    <name evidence="1" type="ORF">Mbo4_053</name>
</gene>
<evidence type="ECO:0000313" key="2">
    <source>
        <dbReference type="Proteomes" id="UP001057085"/>
    </source>
</evidence>
<proteinExistence type="predicted"/>
<name>A0A9E7LHA2_9CAUD</name>
<dbReference type="EMBL" id="ON191532">
    <property type="protein sequence ID" value="URG17543.1"/>
    <property type="molecule type" value="Genomic_DNA"/>
</dbReference>
<keyword evidence="2" id="KW-1185">Reference proteome</keyword>
<evidence type="ECO:0000313" key="1">
    <source>
        <dbReference type="EMBL" id="URG17543.1"/>
    </source>
</evidence>
<dbReference type="Proteomes" id="UP001057085">
    <property type="component" value="Segment"/>
</dbReference>
<organism evidence="1 2">
    <name type="scientific">Rhodococcus phage Mbo4</name>
    <dbReference type="NCBI Taxonomy" id="2936912"/>
    <lineage>
        <taxon>Viruses</taxon>
        <taxon>Duplodnaviria</taxon>
        <taxon>Heunggongvirae</taxon>
        <taxon>Uroviricota</taxon>
        <taxon>Caudoviricetes</taxon>
        <taxon>Mboquatrovirus</taxon>
        <taxon>Mboquatrovirus Mbo4</taxon>
    </lineage>
</organism>
<sequence length="88" mass="9866">MSEHTLQTTEPCRSCRAPIVWAKTRQPTPMPIDPEPSENGNIALYLEDGVLHANVILKAQRHALKAAGRPLYLAHFVSCPHAGDWRKR</sequence>